<reference evidence="5" key="2">
    <citation type="journal article" date="2021" name="PeerJ">
        <title>Extensive microbial diversity within the chicken gut microbiome revealed by metagenomics and culture.</title>
        <authorList>
            <person name="Gilroy R."/>
            <person name="Ravi A."/>
            <person name="Getino M."/>
            <person name="Pursley I."/>
            <person name="Horton D.L."/>
            <person name="Alikhan N.F."/>
            <person name="Baker D."/>
            <person name="Gharbi K."/>
            <person name="Hall N."/>
            <person name="Watson M."/>
            <person name="Adriaenssens E.M."/>
            <person name="Foster-Nyarko E."/>
            <person name="Jarju S."/>
            <person name="Secka A."/>
            <person name="Antonio M."/>
            <person name="Oren A."/>
            <person name="Chaudhuri R.R."/>
            <person name="La Ragione R."/>
            <person name="Hildebrand F."/>
            <person name="Pallen M.J."/>
        </authorList>
    </citation>
    <scope>NUCLEOTIDE SEQUENCE</scope>
    <source>
        <strain evidence="5">ChiBcolR7-354</strain>
    </source>
</reference>
<dbReference type="SUPFAM" id="SSF46785">
    <property type="entry name" value="Winged helix' DNA-binding domain"/>
    <property type="match status" value="1"/>
</dbReference>
<accession>A0A9D0ZCR7</accession>
<dbReference type="SMART" id="SM00345">
    <property type="entry name" value="HTH_GNTR"/>
    <property type="match status" value="1"/>
</dbReference>
<evidence type="ECO:0000259" key="4">
    <source>
        <dbReference type="PROSITE" id="PS50949"/>
    </source>
</evidence>
<comment type="caution">
    <text evidence="5">The sequence shown here is derived from an EMBL/GenBank/DDBJ whole genome shotgun (WGS) entry which is preliminary data.</text>
</comment>
<evidence type="ECO:0000256" key="1">
    <source>
        <dbReference type="ARBA" id="ARBA00023015"/>
    </source>
</evidence>
<keyword evidence="3" id="KW-0804">Transcription</keyword>
<evidence type="ECO:0000256" key="3">
    <source>
        <dbReference type="ARBA" id="ARBA00023163"/>
    </source>
</evidence>
<dbReference type="PANTHER" id="PTHR38445:SF9">
    <property type="entry name" value="HTH-TYPE TRANSCRIPTIONAL REPRESSOR YTRA"/>
    <property type="match status" value="1"/>
</dbReference>
<dbReference type="CDD" id="cd07377">
    <property type="entry name" value="WHTH_GntR"/>
    <property type="match status" value="1"/>
</dbReference>
<dbReference type="PRINTS" id="PR00035">
    <property type="entry name" value="HTHGNTR"/>
</dbReference>
<reference evidence="5" key="1">
    <citation type="submission" date="2020-10" db="EMBL/GenBank/DDBJ databases">
        <authorList>
            <person name="Gilroy R."/>
        </authorList>
    </citation>
    <scope>NUCLEOTIDE SEQUENCE</scope>
    <source>
        <strain evidence="5">ChiBcolR7-354</strain>
    </source>
</reference>
<keyword evidence="1" id="KW-0805">Transcription regulation</keyword>
<dbReference type="AlphaFoldDB" id="A0A9D0ZCR7"/>
<dbReference type="InterPro" id="IPR036388">
    <property type="entry name" value="WH-like_DNA-bd_sf"/>
</dbReference>
<dbReference type="InterPro" id="IPR036390">
    <property type="entry name" value="WH_DNA-bd_sf"/>
</dbReference>
<dbReference type="InterPro" id="IPR000524">
    <property type="entry name" value="Tscrpt_reg_HTH_GntR"/>
</dbReference>
<evidence type="ECO:0000256" key="2">
    <source>
        <dbReference type="ARBA" id="ARBA00023125"/>
    </source>
</evidence>
<evidence type="ECO:0000313" key="6">
    <source>
        <dbReference type="Proteomes" id="UP000824262"/>
    </source>
</evidence>
<protein>
    <submittedName>
        <fullName evidence="5">GntR family transcriptional regulator</fullName>
    </submittedName>
</protein>
<dbReference type="Proteomes" id="UP000824262">
    <property type="component" value="Unassembled WGS sequence"/>
</dbReference>
<evidence type="ECO:0000313" key="5">
    <source>
        <dbReference type="EMBL" id="HIQ78165.1"/>
    </source>
</evidence>
<name>A0A9D0ZCR7_9FIRM</name>
<dbReference type="PROSITE" id="PS50949">
    <property type="entry name" value="HTH_GNTR"/>
    <property type="match status" value="1"/>
</dbReference>
<dbReference type="Pfam" id="PF00392">
    <property type="entry name" value="GntR"/>
    <property type="match status" value="1"/>
</dbReference>
<proteinExistence type="predicted"/>
<dbReference type="GO" id="GO:0003677">
    <property type="term" value="F:DNA binding"/>
    <property type="evidence" value="ECO:0007669"/>
    <property type="project" value="UniProtKB-KW"/>
</dbReference>
<gene>
    <name evidence="5" type="ORF">IAB77_02775</name>
</gene>
<keyword evidence="2" id="KW-0238">DNA-binding</keyword>
<dbReference type="PANTHER" id="PTHR38445">
    <property type="entry name" value="HTH-TYPE TRANSCRIPTIONAL REPRESSOR YTRA"/>
    <property type="match status" value="1"/>
</dbReference>
<dbReference type="GO" id="GO:0003700">
    <property type="term" value="F:DNA-binding transcription factor activity"/>
    <property type="evidence" value="ECO:0007669"/>
    <property type="project" value="InterPro"/>
</dbReference>
<sequence length="122" mass="13721">MISINLRDSRPIYEQVKDAFRRLIISGALSPEEKLPSVRELAAQLVINPNTIQRAYRELEAEGYINSIPGKGSFARPRGAVDSERARELLRRFDDTVNELLFLGVKPEELAERIAGKGDAQK</sequence>
<dbReference type="Gene3D" id="1.10.10.10">
    <property type="entry name" value="Winged helix-like DNA-binding domain superfamily/Winged helix DNA-binding domain"/>
    <property type="match status" value="1"/>
</dbReference>
<dbReference type="EMBL" id="DVGA01000033">
    <property type="protein sequence ID" value="HIQ78165.1"/>
    <property type="molecule type" value="Genomic_DNA"/>
</dbReference>
<organism evidence="5 6">
    <name type="scientific">Candidatus Scatomorpha intestinavium</name>
    <dbReference type="NCBI Taxonomy" id="2840922"/>
    <lineage>
        <taxon>Bacteria</taxon>
        <taxon>Bacillati</taxon>
        <taxon>Bacillota</taxon>
        <taxon>Clostridia</taxon>
        <taxon>Eubacteriales</taxon>
        <taxon>Candidatus Scatomorpha</taxon>
    </lineage>
</organism>
<feature type="domain" description="HTH gntR-type" evidence="4">
    <location>
        <begin position="10"/>
        <end position="78"/>
    </location>
</feature>